<keyword evidence="2" id="KW-0732">Signal</keyword>
<organism evidence="3 4">
    <name type="scientific">Plantactinospora endophytica</name>
    <dbReference type="NCBI Taxonomy" id="673535"/>
    <lineage>
        <taxon>Bacteria</taxon>
        <taxon>Bacillati</taxon>
        <taxon>Actinomycetota</taxon>
        <taxon>Actinomycetes</taxon>
        <taxon>Micromonosporales</taxon>
        <taxon>Micromonosporaceae</taxon>
        <taxon>Plantactinospora</taxon>
    </lineage>
</organism>
<evidence type="ECO:0000256" key="2">
    <source>
        <dbReference type="SAM" id="SignalP"/>
    </source>
</evidence>
<sequence>MPEDPAVLRLPSPDRTTGRRRAVGAPLARLAAPLALAGCLTLTAACGVPPELEQPQATPTRPTPSPTATASGVPTPGPSLPATPTPSPSGLAACPGGRPSRDQVIALLRRTANLPRSGRVTFDTGPLCVEDWQYSVVSMADREPLQAVTRGRPGNLRLVTAGSDVCNITVRAEAPPILRTRVCDAPPPFGGGL</sequence>
<accession>A0ABQ4E2N8</accession>
<dbReference type="Proteomes" id="UP000646749">
    <property type="component" value="Unassembled WGS sequence"/>
</dbReference>
<protein>
    <recommendedName>
        <fullName evidence="5">Lipoprotein</fullName>
    </recommendedName>
</protein>
<reference evidence="3 4" key="1">
    <citation type="submission" date="2021-01" db="EMBL/GenBank/DDBJ databases">
        <title>Whole genome shotgun sequence of Plantactinospora endophytica NBRC 110450.</title>
        <authorList>
            <person name="Komaki H."/>
            <person name="Tamura T."/>
        </authorList>
    </citation>
    <scope>NUCLEOTIDE SEQUENCE [LARGE SCALE GENOMIC DNA]</scope>
    <source>
        <strain evidence="3 4">NBRC 110450</strain>
    </source>
</reference>
<name>A0ABQ4E2N8_9ACTN</name>
<evidence type="ECO:0000313" key="3">
    <source>
        <dbReference type="EMBL" id="GIG88983.1"/>
    </source>
</evidence>
<dbReference type="EMBL" id="BONW01000017">
    <property type="protein sequence ID" value="GIG88983.1"/>
    <property type="molecule type" value="Genomic_DNA"/>
</dbReference>
<evidence type="ECO:0008006" key="5">
    <source>
        <dbReference type="Google" id="ProtNLM"/>
    </source>
</evidence>
<comment type="caution">
    <text evidence="3">The sequence shown here is derived from an EMBL/GenBank/DDBJ whole genome shotgun (WGS) entry which is preliminary data.</text>
</comment>
<feature type="compositionally biased region" description="Pro residues" evidence="1">
    <location>
        <begin position="75"/>
        <end position="87"/>
    </location>
</feature>
<feature type="compositionally biased region" description="Low complexity" evidence="1">
    <location>
        <begin position="54"/>
        <end position="74"/>
    </location>
</feature>
<feature type="region of interest" description="Disordered" evidence="1">
    <location>
        <begin position="51"/>
        <end position="98"/>
    </location>
</feature>
<evidence type="ECO:0000313" key="4">
    <source>
        <dbReference type="Proteomes" id="UP000646749"/>
    </source>
</evidence>
<feature type="chain" id="PRO_5046455879" description="Lipoprotein" evidence="2">
    <location>
        <begin position="38"/>
        <end position="193"/>
    </location>
</feature>
<feature type="region of interest" description="Disordered" evidence="1">
    <location>
        <begin position="1"/>
        <end position="22"/>
    </location>
</feature>
<gene>
    <name evidence="3" type="ORF">Pen02_39190</name>
</gene>
<feature type="signal peptide" evidence="2">
    <location>
        <begin position="1"/>
        <end position="37"/>
    </location>
</feature>
<evidence type="ECO:0000256" key="1">
    <source>
        <dbReference type="SAM" id="MobiDB-lite"/>
    </source>
</evidence>
<proteinExistence type="predicted"/>
<keyword evidence="4" id="KW-1185">Reference proteome</keyword>